<protein>
    <recommendedName>
        <fullName evidence="2">Retrovirus-related Pol polyprotein from transposon TNT 1-94-like beta-barrel domain-containing protein</fullName>
    </recommendedName>
</protein>
<dbReference type="EMBL" id="LKAM01000007">
    <property type="protein sequence ID" value="KUM47284.1"/>
    <property type="molecule type" value="Genomic_DNA"/>
</dbReference>
<reference evidence="3" key="1">
    <citation type="journal article" date="2015" name="Genome Biol. Evol.">
        <title>Organellar Genomes of White Spruce (Picea glauca): Assembly and Annotation.</title>
        <authorList>
            <person name="Jackman S.D."/>
            <person name="Warren R.L."/>
            <person name="Gibb E.A."/>
            <person name="Vandervalk B.P."/>
            <person name="Mohamadi H."/>
            <person name="Chu J."/>
            <person name="Raymond A."/>
            <person name="Pleasance S."/>
            <person name="Coope R."/>
            <person name="Wildung M.R."/>
            <person name="Ritland C.E."/>
            <person name="Bousquet J."/>
            <person name="Jones S.J."/>
            <person name="Bohlmann J."/>
            <person name="Birol I."/>
        </authorList>
    </citation>
    <scope>NUCLEOTIDE SEQUENCE [LARGE SCALE GENOMIC DNA]</scope>
    <source>
        <tissue evidence="3">Flushing bud</tissue>
    </source>
</reference>
<keyword evidence="1" id="KW-0472">Membrane</keyword>
<keyword evidence="1" id="KW-1133">Transmembrane helix</keyword>
<evidence type="ECO:0000256" key="1">
    <source>
        <dbReference type="SAM" id="Phobius"/>
    </source>
</evidence>
<name>A0A101LXQ1_PICGL</name>
<feature type="domain" description="Retrovirus-related Pol polyprotein from transposon TNT 1-94-like beta-barrel" evidence="2">
    <location>
        <begin position="1"/>
        <end position="72"/>
    </location>
</feature>
<dbReference type="Pfam" id="PF22936">
    <property type="entry name" value="Pol_BBD"/>
    <property type="match status" value="1"/>
</dbReference>
<keyword evidence="1" id="KW-0812">Transmembrane</keyword>
<evidence type="ECO:0000313" key="3">
    <source>
        <dbReference type="EMBL" id="KUM47284.1"/>
    </source>
</evidence>
<comment type="caution">
    <text evidence="3">The sequence shown here is derived from an EMBL/GenBank/DDBJ whole genome shotgun (WGS) entry which is preliminary data.</text>
</comment>
<feature type="transmembrane region" description="Helical" evidence="1">
    <location>
        <begin position="97"/>
        <end position="124"/>
    </location>
</feature>
<gene>
    <name evidence="3" type="ORF">ABT39_MTgene5469</name>
</gene>
<geneLocation type="mitochondrion" evidence="3"/>
<proteinExistence type="predicted"/>
<keyword evidence="3" id="KW-0496">Mitochondrion</keyword>
<accession>A0A101LXQ1</accession>
<organism evidence="3">
    <name type="scientific">Picea glauca</name>
    <name type="common">White spruce</name>
    <name type="synonym">Pinus glauca</name>
    <dbReference type="NCBI Taxonomy" id="3330"/>
    <lineage>
        <taxon>Eukaryota</taxon>
        <taxon>Viridiplantae</taxon>
        <taxon>Streptophyta</taxon>
        <taxon>Embryophyta</taxon>
        <taxon>Tracheophyta</taxon>
        <taxon>Spermatophyta</taxon>
        <taxon>Pinopsida</taxon>
        <taxon>Pinidae</taxon>
        <taxon>Conifers I</taxon>
        <taxon>Pinales</taxon>
        <taxon>Pinaceae</taxon>
        <taxon>Picea</taxon>
    </lineage>
</organism>
<dbReference type="InterPro" id="IPR054722">
    <property type="entry name" value="PolX-like_BBD"/>
</dbReference>
<sequence>MTSDSSALVHCSSPLSSLSIITADGSPLTVAQIGSVTPISDSSGRLSISNVDHVPRLSMNFLSVSQLADLGYDLLFSSSGCIVQDRHSGRQIGIGRILYMVVFIIYSVFMSLLLRSLLIMPLLLPCILHLRCLHLLYGTVD</sequence>
<dbReference type="AlphaFoldDB" id="A0A101LXQ1"/>
<evidence type="ECO:0000259" key="2">
    <source>
        <dbReference type="Pfam" id="PF22936"/>
    </source>
</evidence>